<dbReference type="OrthoDB" id="2819999at2"/>
<sequence>MNAAFEQIQNDHRIYIGTEAQNRISYTVNELIHDQQQAEQLLDLQKRQLDAPNLSLTGLLFGKMYSVLTMGLFESIIKYGLIIDTAPSNIGIELKQKNAMNYMIHEDVVYRVADLPEEQVKNLVHTFIVENLQPLFQTIAQVAKCKPAHMRSIVSHNLHQRKCALVKERPEIKEHIEQVFRWFTSNDLFEKNRRNPLLFNFRYYTADNGKETYVRRHCCMKYMLHGGDKTKCCPTCPLIPDEERDERL</sequence>
<dbReference type="KEGG" id="hli:HLI_03750"/>
<evidence type="ECO:0000313" key="2">
    <source>
        <dbReference type="Proteomes" id="UP000287756"/>
    </source>
</evidence>
<gene>
    <name evidence="1" type="ORF">HLI_03750</name>
</gene>
<protein>
    <recommendedName>
        <fullName evidence="3">Aerobactin siderophore biosynthesis IucA/IucC-like C-terminal domain-containing protein</fullName>
    </recommendedName>
</protein>
<evidence type="ECO:0000313" key="1">
    <source>
        <dbReference type="EMBL" id="QAS51392.1"/>
    </source>
</evidence>
<dbReference type="AlphaFoldDB" id="A0A410M9J4"/>
<evidence type="ECO:0008006" key="3">
    <source>
        <dbReference type="Google" id="ProtNLM"/>
    </source>
</evidence>
<dbReference type="RefSeq" id="WP_128523136.1">
    <property type="nucleotide sequence ID" value="NZ_CP026118.1"/>
</dbReference>
<organism evidence="1 2">
    <name type="scientific">Halobacillus litoralis</name>
    <dbReference type="NCBI Taxonomy" id="45668"/>
    <lineage>
        <taxon>Bacteria</taxon>
        <taxon>Bacillati</taxon>
        <taxon>Bacillota</taxon>
        <taxon>Bacilli</taxon>
        <taxon>Bacillales</taxon>
        <taxon>Bacillaceae</taxon>
        <taxon>Halobacillus</taxon>
    </lineage>
</organism>
<proteinExistence type="predicted"/>
<dbReference type="Proteomes" id="UP000287756">
    <property type="component" value="Chromosome"/>
</dbReference>
<dbReference type="EMBL" id="CP026118">
    <property type="protein sequence ID" value="QAS51392.1"/>
    <property type="molecule type" value="Genomic_DNA"/>
</dbReference>
<accession>A0A410M9J4</accession>
<name>A0A410M9J4_9BACI</name>
<reference evidence="1 2" key="1">
    <citation type="submission" date="2018-01" db="EMBL/GenBank/DDBJ databases">
        <title>The whole genome sequencing and assembly of Halobacillus litoralis ERB031 strain.</title>
        <authorList>
            <person name="Lee S.-J."/>
            <person name="Park M.-K."/>
            <person name="Kim J.-Y."/>
            <person name="Lee Y.-J."/>
            <person name="Yi H."/>
            <person name="Bahn Y.-S."/>
            <person name="Kim J.F."/>
            <person name="Lee D.-W."/>
        </authorList>
    </citation>
    <scope>NUCLEOTIDE SEQUENCE [LARGE SCALE GENOMIC DNA]</scope>
    <source>
        <strain evidence="1 2">ERB 031</strain>
    </source>
</reference>